<dbReference type="Pfam" id="PF04116">
    <property type="entry name" value="FA_hydroxylase"/>
    <property type="match status" value="1"/>
</dbReference>
<evidence type="ECO:0000256" key="3">
    <source>
        <dbReference type="ARBA" id="ARBA00022516"/>
    </source>
</evidence>
<keyword evidence="8" id="KW-0862">Zinc</keyword>
<evidence type="ECO:0000256" key="11">
    <source>
        <dbReference type="ARBA" id="ARBA00023098"/>
    </source>
</evidence>
<dbReference type="GO" id="GO:0016020">
    <property type="term" value="C:membrane"/>
    <property type="evidence" value="ECO:0007669"/>
    <property type="project" value="InterPro"/>
</dbReference>
<evidence type="ECO:0000313" key="16">
    <source>
        <dbReference type="EMBL" id="QNI34445.1"/>
    </source>
</evidence>
<evidence type="ECO:0000256" key="12">
    <source>
        <dbReference type="ARBA" id="ARBA00023136"/>
    </source>
</evidence>
<keyword evidence="6" id="KW-0256">Endoplasmic reticulum</keyword>
<evidence type="ECO:0000256" key="7">
    <source>
        <dbReference type="ARBA" id="ARBA00022832"/>
    </source>
</evidence>
<dbReference type="InterPro" id="IPR014430">
    <property type="entry name" value="Scs7"/>
</dbReference>
<evidence type="ECO:0000256" key="14">
    <source>
        <dbReference type="SAM" id="Phobius"/>
    </source>
</evidence>
<protein>
    <submittedName>
        <fullName evidence="16">Sterol desaturase family protein</fullName>
    </submittedName>
</protein>
<name>A0A7G8BPH5_9BACT</name>
<evidence type="ECO:0000256" key="10">
    <source>
        <dbReference type="ARBA" id="ARBA00023002"/>
    </source>
</evidence>
<evidence type="ECO:0000256" key="9">
    <source>
        <dbReference type="ARBA" id="ARBA00022989"/>
    </source>
</evidence>
<dbReference type="GO" id="GO:0005506">
    <property type="term" value="F:iron ion binding"/>
    <property type="evidence" value="ECO:0007669"/>
    <property type="project" value="InterPro"/>
</dbReference>
<comment type="cofactor">
    <cofactor evidence="1">
        <name>Zn(2+)</name>
        <dbReference type="ChEBI" id="CHEBI:29105"/>
    </cofactor>
</comment>
<evidence type="ECO:0000256" key="5">
    <source>
        <dbReference type="ARBA" id="ARBA00022723"/>
    </source>
</evidence>
<evidence type="ECO:0000256" key="2">
    <source>
        <dbReference type="ARBA" id="ARBA00004477"/>
    </source>
</evidence>
<keyword evidence="4 14" id="KW-0812">Transmembrane</keyword>
<proteinExistence type="predicted"/>
<keyword evidence="9 14" id="KW-1133">Transmembrane helix</keyword>
<feature type="transmembrane region" description="Helical" evidence="14">
    <location>
        <begin position="25"/>
        <end position="44"/>
    </location>
</feature>
<dbReference type="Proteomes" id="UP000515312">
    <property type="component" value="Chromosome"/>
</dbReference>
<keyword evidence="13" id="KW-0275">Fatty acid biosynthesis</keyword>
<dbReference type="KEGG" id="adin:H7849_11445"/>
<keyword evidence="10" id="KW-0560">Oxidoreductase</keyword>
<dbReference type="PANTHER" id="PTHR12863">
    <property type="entry name" value="FATTY ACID HYDROXYLASE"/>
    <property type="match status" value="1"/>
</dbReference>
<reference evidence="16 17" key="1">
    <citation type="submission" date="2020-08" db="EMBL/GenBank/DDBJ databases">
        <title>Edaphobacter telluris sp. nov. and Acidobacterium dinghuensis sp. nov., two acidobacteria isolated from forest soil.</title>
        <authorList>
            <person name="Fu J."/>
            <person name="Qiu L."/>
        </authorList>
    </citation>
    <scope>NUCLEOTIDE SEQUENCE [LARGE SCALE GENOMIC DNA]</scope>
    <source>
        <strain evidence="16">4Y35</strain>
    </source>
</reference>
<dbReference type="EMBL" id="CP060394">
    <property type="protein sequence ID" value="QNI34445.1"/>
    <property type="molecule type" value="Genomic_DNA"/>
</dbReference>
<feature type="domain" description="Fatty acid hydroxylase" evidence="15">
    <location>
        <begin position="56"/>
        <end position="201"/>
    </location>
</feature>
<gene>
    <name evidence="16" type="ORF">H7849_11445</name>
</gene>
<keyword evidence="17" id="KW-1185">Reference proteome</keyword>
<dbReference type="InterPro" id="IPR006694">
    <property type="entry name" value="Fatty_acid_hydroxylase"/>
</dbReference>
<feature type="transmembrane region" description="Helical" evidence="14">
    <location>
        <begin position="121"/>
        <end position="145"/>
    </location>
</feature>
<evidence type="ECO:0000256" key="13">
    <source>
        <dbReference type="ARBA" id="ARBA00023160"/>
    </source>
</evidence>
<comment type="subcellular location">
    <subcellularLocation>
        <location evidence="2">Endoplasmic reticulum membrane</location>
        <topology evidence="2">Multi-pass membrane protein</topology>
    </subcellularLocation>
</comment>
<evidence type="ECO:0000256" key="1">
    <source>
        <dbReference type="ARBA" id="ARBA00001947"/>
    </source>
</evidence>
<keyword evidence="5" id="KW-0479">Metal-binding</keyword>
<feature type="transmembrane region" description="Helical" evidence="14">
    <location>
        <begin position="51"/>
        <end position="70"/>
    </location>
</feature>
<evidence type="ECO:0000256" key="4">
    <source>
        <dbReference type="ARBA" id="ARBA00022692"/>
    </source>
</evidence>
<accession>A0A7G8BPH5</accession>
<dbReference type="AlphaFoldDB" id="A0A7G8BPH5"/>
<keyword evidence="12 14" id="KW-0472">Membrane</keyword>
<dbReference type="GO" id="GO:0006633">
    <property type="term" value="P:fatty acid biosynthetic process"/>
    <property type="evidence" value="ECO:0007669"/>
    <property type="project" value="UniProtKB-KW"/>
</dbReference>
<keyword evidence="11" id="KW-0443">Lipid metabolism</keyword>
<organism evidence="16 17">
    <name type="scientific">Alloacidobacterium dinghuense</name>
    <dbReference type="NCBI Taxonomy" id="2763107"/>
    <lineage>
        <taxon>Bacteria</taxon>
        <taxon>Pseudomonadati</taxon>
        <taxon>Acidobacteriota</taxon>
        <taxon>Terriglobia</taxon>
        <taxon>Terriglobales</taxon>
        <taxon>Acidobacteriaceae</taxon>
        <taxon>Alloacidobacterium</taxon>
    </lineage>
</organism>
<dbReference type="GO" id="GO:0080132">
    <property type="term" value="F:fatty acid 2-hydroxylase activity"/>
    <property type="evidence" value="ECO:0007669"/>
    <property type="project" value="InterPro"/>
</dbReference>
<sequence length="222" mass="26045">MQSATHQYSFSAYKMEQARIGRRRLYPVTIFYGFYSVAVGILVCRSRHAMVGIPFFLLGIGVWTLLEYLFHRYVLHGRFPPGEGFVRRFLHERLDPLHGEYHKHPFNGAHISGKLSDLLPLFALAAPLSFVFPVYTMPIFLVGIIQRYLAEQWLHHSIHFCSFNNGYFRAMKRYHLYHDSPRGMERGFGLSRWFWDIVFKTQFPPPVEDALFRRKNASQVGQ</sequence>
<keyword evidence="3" id="KW-0444">Lipid biosynthesis</keyword>
<evidence type="ECO:0000256" key="6">
    <source>
        <dbReference type="ARBA" id="ARBA00022824"/>
    </source>
</evidence>
<dbReference type="RefSeq" id="WP_186746628.1">
    <property type="nucleotide sequence ID" value="NZ_CP060394.1"/>
</dbReference>
<evidence type="ECO:0000256" key="8">
    <source>
        <dbReference type="ARBA" id="ARBA00022833"/>
    </source>
</evidence>
<keyword evidence="7" id="KW-0276">Fatty acid metabolism</keyword>
<dbReference type="PANTHER" id="PTHR12863:SF1">
    <property type="entry name" value="FATTY ACID 2-HYDROXYLASE"/>
    <property type="match status" value="1"/>
</dbReference>
<evidence type="ECO:0000259" key="15">
    <source>
        <dbReference type="Pfam" id="PF04116"/>
    </source>
</evidence>
<evidence type="ECO:0000313" key="17">
    <source>
        <dbReference type="Proteomes" id="UP000515312"/>
    </source>
</evidence>